<reference evidence="4" key="2">
    <citation type="submission" date="2020-10" db="EMBL/GenBank/DDBJ databases">
        <authorList>
            <person name="Peck L.D."/>
            <person name="Nowell R.W."/>
            <person name="Flood J."/>
            <person name="Ryan M.J."/>
            <person name="Barraclough T.G."/>
        </authorList>
    </citation>
    <scope>NUCLEOTIDE SEQUENCE</scope>
    <source>
        <strain evidence="4">IMI 127659i</strain>
    </source>
</reference>
<reference evidence="4" key="1">
    <citation type="journal article" date="2020" name="bioRxiv">
        <title>Historical genomics reveals the evolutionary mechanisms behind multiple outbreaks of the host-specific coffee wilt pathogen Fusarium xylarioides.</title>
        <authorList>
            <person name="Peck D."/>
            <person name="Nowell R.W."/>
            <person name="Flood J."/>
            <person name="Ryan M.J."/>
            <person name="Barraclough T.G."/>
        </authorList>
    </citation>
    <scope>NUCLEOTIDE SEQUENCE</scope>
    <source>
        <strain evidence="4">IMI 127659i</strain>
    </source>
</reference>
<feature type="region of interest" description="Disordered" evidence="2">
    <location>
        <begin position="116"/>
        <end position="196"/>
    </location>
</feature>
<dbReference type="GO" id="GO:0008270">
    <property type="term" value="F:zinc ion binding"/>
    <property type="evidence" value="ECO:0007669"/>
    <property type="project" value="InterPro"/>
</dbReference>
<dbReference type="EMBL" id="JADFTT010000136">
    <property type="protein sequence ID" value="KAG5766961.1"/>
    <property type="molecule type" value="Genomic_DNA"/>
</dbReference>
<dbReference type="GO" id="GO:0000981">
    <property type="term" value="F:DNA-binding transcription factor activity, RNA polymerase II-specific"/>
    <property type="evidence" value="ECO:0007669"/>
    <property type="project" value="InterPro"/>
</dbReference>
<dbReference type="SUPFAM" id="SSF57701">
    <property type="entry name" value="Zn2/Cys6 DNA-binding domain"/>
    <property type="match status" value="1"/>
</dbReference>
<feature type="domain" description="Zn(2)-C6 fungal-type" evidence="3">
    <location>
        <begin position="38"/>
        <end position="68"/>
    </location>
</feature>
<name>A0A9P7HVM7_9HYPO</name>
<dbReference type="PROSITE" id="PS50048">
    <property type="entry name" value="ZN2_CY6_FUNGAL_2"/>
    <property type="match status" value="1"/>
</dbReference>
<keyword evidence="5" id="KW-1185">Reference proteome</keyword>
<proteinExistence type="predicted"/>
<dbReference type="Pfam" id="PF11905">
    <property type="entry name" value="DUF3425"/>
    <property type="match status" value="1"/>
</dbReference>
<dbReference type="PANTHER" id="PTHR37012">
    <property type="entry name" value="B-ZIP TRANSCRIPTION FACTOR (EUROFUNG)-RELATED"/>
    <property type="match status" value="1"/>
</dbReference>
<dbReference type="InterPro" id="IPR001138">
    <property type="entry name" value="Zn2Cys6_DnaBD"/>
</dbReference>
<evidence type="ECO:0000313" key="4">
    <source>
        <dbReference type="EMBL" id="KAG5766961.1"/>
    </source>
</evidence>
<dbReference type="PROSITE" id="PS00463">
    <property type="entry name" value="ZN2_CY6_FUNGAL_1"/>
    <property type="match status" value="1"/>
</dbReference>
<dbReference type="SMART" id="SM00066">
    <property type="entry name" value="GAL4"/>
    <property type="match status" value="1"/>
</dbReference>
<dbReference type="Pfam" id="PF00172">
    <property type="entry name" value="Zn_clus"/>
    <property type="match status" value="1"/>
</dbReference>
<evidence type="ECO:0000256" key="2">
    <source>
        <dbReference type="SAM" id="MobiDB-lite"/>
    </source>
</evidence>
<evidence type="ECO:0000259" key="3">
    <source>
        <dbReference type="PROSITE" id="PS50048"/>
    </source>
</evidence>
<feature type="compositionally biased region" description="Basic and acidic residues" evidence="2">
    <location>
        <begin position="138"/>
        <end position="147"/>
    </location>
</feature>
<evidence type="ECO:0000313" key="5">
    <source>
        <dbReference type="Proteomes" id="UP000750502"/>
    </source>
</evidence>
<dbReference type="Proteomes" id="UP000750502">
    <property type="component" value="Unassembled WGS sequence"/>
</dbReference>
<sequence length="414" mass="46329">MALPYRPIRAAPVKKGTTPLGPLTERAVSKRSAIIKSACLECRKRKAKCNGQKPVCASCSKHDRKCVYDSDIRELRVRGLQQANQKLQDELAAAKLLMRQMASGSDQLRGAVSELLEEEKQPSEISELLKSDGTTNLRTDEVDDSRLSSRLNDPILGEVDNGTSHSFPVDDLESFSADSSSMKQEESSPDSDSCIAIESASGNTYTTNLSTISTPSYTSTKMLIDYTQPNTPSLLDSAKGMPLYPSQLSYFQSAIISTNNSLPNELPSLVHQQGYDFTCFASMNVFWSMMRWMIDPSPETYAAMPEWIRPTANQLFTPHISMADFVLWPAFRDLVVQFPQLQERMAWLADMSMYIRCEWPYALEDALKPDPINGTVDLVDLAKEHVWNLGCWSVGPSFRKFVMNADAYLQIRNT</sequence>
<organism evidence="4 5">
    <name type="scientific">Fusarium xylarioides</name>
    <dbReference type="NCBI Taxonomy" id="221167"/>
    <lineage>
        <taxon>Eukaryota</taxon>
        <taxon>Fungi</taxon>
        <taxon>Dikarya</taxon>
        <taxon>Ascomycota</taxon>
        <taxon>Pezizomycotina</taxon>
        <taxon>Sordariomycetes</taxon>
        <taxon>Hypocreomycetidae</taxon>
        <taxon>Hypocreales</taxon>
        <taxon>Nectriaceae</taxon>
        <taxon>Fusarium</taxon>
        <taxon>Fusarium fujikuroi species complex</taxon>
    </lineage>
</organism>
<keyword evidence="1" id="KW-0539">Nucleus</keyword>
<dbReference type="PANTHER" id="PTHR37012:SF2">
    <property type="entry name" value="BZIP DOMAIN-CONTAINING PROTEIN-RELATED"/>
    <property type="match status" value="1"/>
</dbReference>
<dbReference type="InterPro" id="IPR021833">
    <property type="entry name" value="DUF3425"/>
</dbReference>
<dbReference type="CDD" id="cd00067">
    <property type="entry name" value="GAL4"/>
    <property type="match status" value="1"/>
</dbReference>
<protein>
    <recommendedName>
        <fullName evidence="3">Zn(2)-C6 fungal-type domain-containing protein</fullName>
    </recommendedName>
</protein>
<comment type="caution">
    <text evidence="4">The sequence shown here is derived from an EMBL/GenBank/DDBJ whole genome shotgun (WGS) entry which is preliminary data.</text>
</comment>
<dbReference type="AlphaFoldDB" id="A0A9P7HVM7"/>
<dbReference type="Gene3D" id="4.10.240.10">
    <property type="entry name" value="Zn(2)-C6 fungal-type DNA-binding domain"/>
    <property type="match status" value="1"/>
</dbReference>
<gene>
    <name evidence="4" type="ORF">H9Q72_004971</name>
</gene>
<dbReference type="OrthoDB" id="2985014at2759"/>
<evidence type="ECO:0000256" key="1">
    <source>
        <dbReference type="ARBA" id="ARBA00023242"/>
    </source>
</evidence>
<feature type="compositionally biased region" description="Basic and acidic residues" evidence="2">
    <location>
        <begin position="118"/>
        <end position="130"/>
    </location>
</feature>
<dbReference type="InterPro" id="IPR036864">
    <property type="entry name" value="Zn2-C6_fun-type_DNA-bd_sf"/>
</dbReference>
<accession>A0A9P7HVM7</accession>